<keyword evidence="1" id="KW-0732">Signal</keyword>
<dbReference type="EMBL" id="CP017641">
    <property type="protein sequence ID" value="APZ96565.1"/>
    <property type="molecule type" value="Genomic_DNA"/>
</dbReference>
<gene>
    <name evidence="3" type="ORF">Fuma_06234</name>
</gene>
<evidence type="ECO:0000313" key="4">
    <source>
        <dbReference type="Proteomes" id="UP000187735"/>
    </source>
</evidence>
<dbReference type="PANTHER" id="PTHR43752:SF2">
    <property type="entry name" value="BNR_ASP-BOX REPEAT FAMILY PROTEIN"/>
    <property type="match status" value="1"/>
</dbReference>
<keyword evidence="4" id="KW-1185">Reference proteome</keyword>
<dbReference type="SUPFAM" id="SSF50939">
    <property type="entry name" value="Sialidases"/>
    <property type="match status" value="1"/>
</dbReference>
<dbReference type="CDD" id="cd15482">
    <property type="entry name" value="Sialidase_non-viral"/>
    <property type="match status" value="1"/>
</dbReference>
<organism evidence="3 4">
    <name type="scientific">Fuerstiella marisgermanici</name>
    <dbReference type="NCBI Taxonomy" id="1891926"/>
    <lineage>
        <taxon>Bacteria</taxon>
        <taxon>Pseudomonadati</taxon>
        <taxon>Planctomycetota</taxon>
        <taxon>Planctomycetia</taxon>
        <taxon>Planctomycetales</taxon>
        <taxon>Planctomycetaceae</taxon>
        <taxon>Fuerstiella</taxon>
    </lineage>
</organism>
<dbReference type="Pfam" id="PF13088">
    <property type="entry name" value="BNR_2"/>
    <property type="match status" value="1"/>
</dbReference>
<dbReference type="InterPro" id="IPR011040">
    <property type="entry name" value="Sialidase"/>
</dbReference>
<feature type="domain" description="Sialidase" evidence="2">
    <location>
        <begin position="104"/>
        <end position="324"/>
    </location>
</feature>
<evidence type="ECO:0000313" key="3">
    <source>
        <dbReference type="EMBL" id="APZ96565.1"/>
    </source>
</evidence>
<sequence length="382" mass="41851" precursor="true">MKSILLLITSCVCAGACADSGVAPLKVVRYGPVNDTVEDALAPGGLVRTKSGDLITTFVDKGDSAAGSKCYFVRSKDEGKTWLPPYRVEEPEDGHEGVFVEIVSLPDGDLMLMTIRISHGDSSRKGVFGYRESRVELQVSRDNGDSFQPIGFLDTPRGSLTSTMGAIYQLNNGDLIIPAYCYASHPRQHPGYQYGSGFYRSIDGGRHWGPLEKVFADPPSTTEVTQKFNESAFAVREDGAIIAYARVDVHQGDEFRENKMWTCESRDNGVTWTKPTETEIVGIYPAISKLPSGQFVMICGLRDSTVGRRTTSVFTSDDGKAWKYRGHPYYSRTKGLPANSATGGSQAMVPMGEDSIYVVFYAHDPTLPGYHQTYVDGCLLKL</sequence>
<accession>A0A1P8WR83</accession>
<feature type="signal peptide" evidence="1">
    <location>
        <begin position="1"/>
        <end position="18"/>
    </location>
</feature>
<protein>
    <submittedName>
        <fullName evidence="3">Neuraminidase (Sialidase)</fullName>
    </submittedName>
</protein>
<evidence type="ECO:0000256" key="1">
    <source>
        <dbReference type="SAM" id="SignalP"/>
    </source>
</evidence>
<dbReference type="PANTHER" id="PTHR43752">
    <property type="entry name" value="BNR/ASP-BOX REPEAT FAMILY PROTEIN"/>
    <property type="match status" value="1"/>
</dbReference>
<dbReference type="KEGG" id="fmr:Fuma_06234"/>
<proteinExistence type="predicted"/>
<name>A0A1P8WR83_9PLAN</name>
<dbReference type="Gene3D" id="2.120.10.10">
    <property type="match status" value="1"/>
</dbReference>
<evidence type="ECO:0000259" key="2">
    <source>
        <dbReference type="Pfam" id="PF13088"/>
    </source>
</evidence>
<dbReference type="OrthoDB" id="227469at2"/>
<feature type="chain" id="PRO_5012139721" evidence="1">
    <location>
        <begin position="19"/>
        <end position="382"/>
    </location>
</feature>
<dbReference type="AlphaFoldDB" id="A0A1P8WR83"/>
<dbReference type="Proteomes" id="UP000187735">
    <property type="component" value="Chromosome"/>
</dbReference>
<dbReference type="InterPro" id="IPR036278">
    <property type="entry name" value="Sialidase_sf"/>
</dbReference>
<reference evidence="3 4" key="1">
    <citation type="journal article" date="2016" name="Front. Microbiol.">
        <title>Fuerstia marisgermanicae gen. nov., sp. nov., an Unusual Member of the Phylum Planctomycetes from the German Wadden Sea.</title>
        <authorList>
            <person name="Kohn T."/>
            <person name="Heuer A."/>
            <person name="Jogler M."/>
            <person name="Vollmers J."/>
            <person name="Boedeker C."/>
            <person name="Bunk B."/>
            <person name="Rast P."/>
            <person name="Borchert D."/>
            <person name="Glockner I."/>
            <person name="Freese H.M."/>
            <person name="Klenk H.P."/>
            <person name="Overmann J."/>
            <person name="Kaster A.K."/>
            <person name="Rohde M."/>
            <person name="Wiegand S."/>
            <person name="Jogler C."/>
        </authorList>
    </citation>
    <scope>NUCLEOTIDE SEQUENCE [LARGE SCALE GENOMIC DNA]</scope>
    <source>
        <strain evidence="3 4">NH11</strain>
    </source>
</reference>
<dbReference type="RefSeq" id="WP_077027568.1">
    <property type="nucleotide sequence ID" value="NZ_CP017641.1"/>
</dbReference>